<protein>
    <recommendedName>
        <fullName evidence="12">Innexin</fullName>
    </recommendedName>
</protein>
<feature type="region of interest" description="Disordered" evidence="13">
    <location>
        <begin position="422"/>
        <end position="441"/>
    </location>
</feature>
<feature type="non-terminal residue" evidence="14">
    <location>
        <position position="1"/>
    </location>
</feature>
<dbReference type="AlphaFoldDB" id="A0AAN8INF6"/>
<dbReference type="GO" id="GO:0005886">
    <property type="term" value="C:plasma membrane"/>
    <property type="evidence" value="ECO:0007669"/>
    <property type="project" value="UniProtKB-SubCell"/>
</dbReference>
<evidence type="ECO:0000256" key="13">
    <source>
        <dbReference type="SAM" id="MobiDB-lite"/>
    </source>
</evidence>
<evidence type="ECO:0000256" key="5">
    <source>
        <dbReference type="ARBA" id="ARBA00022692"/>
    </source>
</evidence>
<dbReference type="PRINTS" id="PR01262">
    <property type="entry name" value="INNEXIN"/>
</dbReference>
<evidence type="ECO:0000256" key="10">
    <source>
        <dbReference type="ARBA" id="ARBA00023136"/>
    </source>
</evidence>
<evidence type="ECO:0000256" key="8">
    <source>
        <dbReference type="ARBA" id="ARBA00022989"/>
    </source>
</evidence>
<dbReference type="PROSITE" id="PS51013">
    <property type="entry name" value="PANNEXIN"/>
    <property type="match status" value="1"/>
</dbReference>
<evidence type="ECO:0000256" key="7">
    <source>
        <dbReference type="ARBA" id="ARBA00022949"/>
    </source>
</evidence>
<evidence type="ECO:0000256" key="11">
    <source>
        <dbReference type="ARBA" id="ARBA00023303"/>
    </source>
</evidence>
<accession>A0AAN8INF6</accession>
<dbReference type="PANTHER" id="PTHR11893:SF20">
    <property type="entry name" value="INNEXIN-3"/>
    <property type="match status" value="1"/>
</dbReference>
<evidence type="ECO:0000256" key="1">
    <source>
        <dbReference type="ARBA" id="ARBA00004610"/>
    </source>
</evidence>
<keyword evidence="6" id="KW-0303">Gap junction</keyword>
<comment type="subcellular location">
    <subcellularLocation>
        <location evidence="1">Cell junction</location>
        <location evidence="1">Gap junction</location>
    </subcellularLocation>
    <subcellularLocation>
        <location evidence="2 12">Cell membrane</location>
        <topology evidence="2 12">Multi-pass membrane protein</topology>
    </subcellularLocation>
</comment>
<dbReference type="GO" id="GO:0034220">
    <property type="term" value="P:monoatomic ion transmembrane transport"/>
    <property type="evidence" value="ECO:0007669"/>
    <property type="project" value="UniProtKB-KW"/>
</dbReference>
<dbReference type="Proteomes" id="UP001331761">
    <property type="component" value="Unassembled WGS sequence"/>
</dbReference>
<evidence type="ECO:0000256" key="9">
    <source>
        <dbReference type="ARBA" id="ARBA00023065"/>
    </source>
</evidence>
<dbReference type="Pfam" id="PF00876">
    <property type="entry name" value="Innexin"/>
    <property type="match status" value="1"/>
</dbReference>
<keyword evidence="7" id="KW-0965">Cell junction</keyword>
<evidence type="ECO:0000256" key="2">
    <source>
        <dbReference type="ARBA" id="ARBA00004651"/>
    </source>
</evidence>
<dbReference type="PANTHER" id="PTHR11893">
    <property type="entry name" value="INNEXIN"/>
    <property type="match status" value="1"/>
</dbReference>
<keyword evidence="8 12" id="KW-1133">Transmembrane helix</keyword>
<keyword evidence="15" id="KW-1185">Reference proteome</keyword>
<sequence length="476" mass="53816">WVHYYHDYCYIQDKLRIYDMSVDKSIAYEYEAKQRAGADYTPIGRFTKEDSSKYWSPRVMYYQWVPYVLFLQALFFLLPKLFWKLVGSHWCHGVDLETAIVEAEKLRILVGEDRASALNNLANFIRDVLESKRRRSMFGSSLASMCYVVTKWLQVVNGFGQLYMLACFVGEGDYLWGLHLLHTVLNGTDNPNAGIFPRIVLCDVTKFALANMHKVNMQCVLMLNFINEKIYTFLWFWIVFVTLASTLSAIRQTVALVFPVYRSLLADSFLPTQDVLFSNALAEHGVRPTPVTSRALVDYFIHKILRCDGVLLLSFINGNVGGLVTHDIAHQLWKITVQPSFKISGTASTDSTDGPTKKKDSLYWPDYHNIPETVRKMGVCKRLEAAGDPQGTSFNNNSKHPAQPMARTRALSVGNLETEVPTAPMESSPLISEGSTQAVDDSTCPIQSLRASPGSNRRRLTNVYPGVALVDNRHLK</sequence>
<keyword evidence="9 12" id="KW-0406">Ion transport</keyword>
<keyword evidence="5 12" id="KW-0812">Transmembrane</keyword>
<comment type="similarity">
    <text evidence="12">Belongs to the pannexin family.</text>
</comment>
<comment type="function">
    <text evidence="12">Structural component of the gap junctions.</text>
</comment>
<feature type="transmembrane region" description="Helical" evidence="12">
    <location>
        <begin position="61"/>
        <end position="78"/>
    </location>
</feature>
<evidence type="ECO:0000313" key="14">
    <source>
        <dbReference type="EMBL" id="KAK5980984.1"/>
    </source>
</evidence>
<comment type="caution">
    <text evidence="12">Lacks conserved residue(s) required for the propagation of feature annotation.</text>
</comment>
<organism evidence="14 15">
    <name type="scientific">Trichostrongylus colubriformis</name>
    <name type="common">Black scour worm</name>
    <dbReference type="NCBI Taxonomy" id="6319"/>
    <lineage>
        <taxon>Eukaryota</taxon>
        <taxon>Metazoa</taxon>
        <taxon>Ecdysozoa</taxon>
        <taxon>Nematoda</taxon>
        <taxon>Chromadorea</taxon>
        <taxon>Rhabditida</taxon>
        <taxon>Rhabditina</taxon>
        <taxon>Rhabditomorpha</taxon>
        <taxon>Strongyloidea</taxon>
        <taxon>Trichostrongylidae</taxon>
        <taxon>Trichostrongylus</taxon>
    </lineage>
</organism>
<keyword evidence="10 12" id="KW-0472">Membrane</keyword>
<dbReference type="EMBL" id="WIXE01006783">
    <property type="protein sequence ID" value="KAK5980984.1"/>
    <property type="molecule type" value="Genomic_DNA"/>
</dbReference>
<feature type="transmembrane region" description="Helical" evidence="12">
    <location>
        <begin position="230"/>
        <end position="250"/>
    </location>
</feature>
<evidence type="ECO:0000313" key="15">
    <source>
        <dbReference type="Proteomes" id="UP001331761"/>
    </source>
</evidence>
<gene>
    <name evidence="12" type="primary">inx</name>
    <name evidence="14" type="ORF">GCK32_008876</name>
</gene>
<reference evidence="14 15" key="1">
    <citation type="submission" date="2019-10" db="EMBL/GenBank/DDBJ databases">
        <title>Assembly and Annotation for the nematode Trichostrongylus colubriformis.</title>
        <authorList>
            <person name="Martin J."/>
        </authorList>
    </citation>
    <scope>NUCLEOTIDE SEQUENCE [LARGE SCALE GENOMIC DNA]</scope>
    <source>
        <strain evidence="14">G859</strain>
        <tissue evidence="14">Whole worm</tissue>
    </source>
</reference>
<evidence type="ECO:0000256" key="6">
    <source>
        <dbReference type="ARBA" id="ARBA00022868"/>
    </source>
</evidence>
<dbReference type="GO" id="GO:0005921">
    <property type="term" value="C:gap junction"/>
    <property type="evidence" value="ECO:0007669"/>
    <property type="project" value="UniProtKB-SubCell"/>
</dbReference>
<keyword evidence="11 12" id="KW-0407">Ion channel</keyword>
<dbReference type="InterPro" id="IPR000990">
    <property type="entry name" value="Innexin"/>
</dbReference>
<name>A0AAN8INF6_TRICO</name>
<evidence type="ECO:0000256" key="4">
    <source>
        <dbReference type="ARBA" id="ARBA00022475"/>
    </source>
</evidence>
<feature type="compositionally biased region" description="Polar residues" evidence="13">
    <location>
        <begin position="429"/>
        <end position="441"/>
    </location>
</feature>
<proteinExistence type="inferred from homology"/>
<comment type="caution">
    <text evidence="14">The sequence shown here is derived from an EMBL/GenBank/DDBJ whole genome shotgun (WGS) entry which is preliminary data.</text>
</comment>
<evidence type="ECO:0000256" key="12">
    <source>
        <dbReference type="RuleBase" id="RU010713"/>
    </source>
</evidence>
<dbReference type="GO" id="GO:0005243">
    <property type="term" value="F:gap junction channel activity"/>
    <property type="evidence" value="ECO:0007669"/>
    <property type="project" value="TreeGrafter"/>
</dbReference>
<keyword evidence="4" id="KW-1003">Cell membrane</keyword>
<keyword evidence="3 12" id="KW-0813">Transport</keyword>
<evidence type="ECO:0000256" key="3">
    <source>
        <dbReference type="ARBA" id="ARBA00022448"/>
    </source>
</evidence>